<evidence type="ECO:0000259" key="1">
    <source>
        <dbReference type="Pfam" id="PF16075"/>
    </source>
</evidence>
<feature type="domain" description="DUF4815" evidence="1">
    <location>
        <begin position="11"/>
        <end position="616"/>
    </location>
</feature>
<dbReference type="InterPro" id="IPR032096">
    <property type="entry name" value="DUF4815"/>
</dbReference>
<reference evidence="2" key="1">
    <citation type="submission" date="2020-09" db="EMBL/GenBank/DDBJ databases">
        <title>A novel bacterium of genus Hazenella, isolated from South China Sea.</title>
        <authorList>
            <person name="Huang H."/>
            <person name="Mo K."/>
            <person name="Hu Y."/>
        </authorList>
    </citation>
    <scope>NUCLEOTIDE SEQUENCE</scope>
    <source>
        <strain evidence="2">IB182357</strain>
    </source>
</reference>
<name>A0A926NAN2_9BACL</name>
<protein>
    <submittedName>
        <fullName evidence="2">DUF4815 domain-containing protein</fullName>
    </submittedName>
</protein>
<dbReference type="AlphaFoldDB" id="A0A926NAN2"/>
<comment type="caution">
    <text evidence="2">The sequence shown here is derived from an EMBL/GenBank/DDBJ whole genome shotgun (WGS) entry which is preliminary data.</text>
</comment>
<organism evidence="2 3">
    <name type="scientific">Polycladospora coralii</name>
    <dbReference type="NCBI Taxonomy" id="2771432"/>
    <lineage>
        <taxon>Bacteria</taxon>
        <taxon>Bacillati</taxon>
        <taxon>Bacillota</taxon>
        <taxon>Bacilli</taxon>
        <taxon>Bacillales</taxon>
        <taxon>Thermoactinomycetaceae</taxon>
        <taxon>Polycladospora</taxon>
    </lineage>
</organism>
<proteinExistence type="predicted"/>
<evidence type="ECO:0000313" key="3">
    <source>
        <dbReference type="Proteomes" id="UP000661691"/>
    </source>
</evidence>
<dbReference type="Proteomes" id="UP000661691">
    <property type="component" value="Unassembled WGS sequence"/>
</dbReference>
<accession>A0A926NAN2</accession>
<gene>
    <name evidence="2" type="ORF">IC620_09470</name>
</gene>
<sequence length="1162" mass="130107">MKVDKSQAPYYDDFDPSQSYTQIMAVPGRPYQSREVTQAQTMIYHYLKRLSDTLLKEGALVSGMGYRVEPAAESKPLAVTIEAGQIYIGGKILPFAEQTIEIEQTGVQKIGVTLHERVVTEVEDESLLNPIVPGQKGAHRLKQTPTLTVNDPDTPPLYVFEDGVLKVEPAKPQFHEIMEMMARRTFDESGNYRVHGLDLVLEAHDAERAKLTVEAGLAYILGYPVKKPAPVVKYISLPQEGRTVERERKLYLEGQSDLDDVPKFQGQTGYALNHFPVQKVDAVHAIYQQTKAVTRSQTGMQDLLMTQPVVQRVLTIAHEQNGAHNYTEGTDYVVTDSGIQWIVGKKAPNPGATYYVTFTYEKVLTADVDYTTKRLANVWESQADYLILNEQEQMPVAGNTIMIHYTYNLARVDTISLDKEGNLHITAGQPDQERWVQPPVLQDPNLLKLGTVYLSPNPEDGKVGFAKGGAVTRMDMAALEQMYQRVTEVEYNQAVSELDREAMQGEAPTELKGVFSDSFHSPDKGDFAHPDFSVMYSLEDGQIMLPPETLKDQRPALIPGDFHDWNGKVISAPMTERVLVEQPYATRSMLINPYQVFHTMGALKMTPSFDNWVDVDHEVKVSQKPAQVRNFYRWWKYAHLRDRVDDLFKSEIRLDNGQGVETWRGSIGDSTTATQIEKSRQIMNDTISYMRQLEVEFVAENLIPHSDNLELTFDGKRVAITPYETSEKGTKSGSVRANSKGVARGRFTTPADVRTGTREVKLANENTQAVGTFTSIGTKRTVRDTIFKTRITLTIVDPLAQTFQFDQDQILTSVGVYFAGKGLADGTSNQNVVVQIRGTENGYPSNVIYAEKVLTPDEIEASGDAKSETKVTFDDPIFCQANTQYAMVLLSDSPVPSVYVAELGQKDIITKQPVSYQPYLAGLLFSSSNGLAWTAHQNMNMKFKLYAAEFQKEGRVEFEPMPDLGADALLLLADFLTPSNTGCRWEMKLNEGAYLPITSYEDVDLRAPVDTVQLRAIFKADTNMSPLIAVDGFTFIGFLTAMSGSYIGRNVEGFDRLISKVKQVFEAYVPAGSQVTPQFSLDQGQTWISYTDEELISQTTAPSGFMRFVYEKDVADLVATANQNREPNDPIIYGKNFRARINIEANSRVLRPKVRKLMNIMK</sequence>
<dbReference type="EMBL" id="JACXAH010000011">
    <property type="protein sequence ID" value="MBD1372582.1"/>
    <property type="molecule type" value="Genomic_DNA"/>
</dbReference>
<keyword evidence="3" id="KW-1185">Reference proteome</keyword>
<dbReference type="Pfam" id="PF16075">
    <property type="entry name" value="DUF4815"/>
    <property type="match status" value="1"/>
</dbReference>
<dbReference type="RefSeq" id="WP_191142026.1">
    <property type="nucleotide sequence ID" value="NZ_JACXAH010000011.1"/>
</dbReference>
<evidence type="ECO:0000313" key="2">
    <source>
        <dbReference type="EMBL" id="MBD1372582.1"/>
    </source>
</evidence>